<dbReference type="AlphaFoldDB" id="A0A2S7A496"/>
<evidence type="ECO:0000313" key="3">
    <source>
        <dbReference type="Proteomes" id="UP000238049"/>
    </source>
</evidence>
<accession>A0A2S7A496</accession>
<sequence>MAALLDKLEAMALIGHEALSSDKRAATVRLTAAGKTLPPPAEPRCFTSMPSTSRDFPAKKPGC</sequence>
<dbReference type="InterPro" id="IPR036390">
    <property type="entry name" value="WH_DNA-bd_sf"/>
</dbReference>
<feature type="region of interest" description="Disordered" evidence="1">
    <location>
        <begin position="35"/>
        <end position="63"/>
    </location>
</feature>
<organism evidence="2 3">
    <name type="scientific">Xanthomonas arboricola pv. guizotiae</name>
    <dbReference type="NCBI Taxonomy" id="487867"/>
    <lineage>
        <taxon>Bacteria</taxon>
        <taxon>Pseudomonadati</taxon>
        <taxon>Pseudomonadota</taxon>
        <taxon>Gammaproteobacteria</taxon>
        <taxon>Lysobacterales</taxon>
        <taxon>Lysobacteraceae</taxon>
        <taxon>Xanthomonas</taxon>
    </lineage>
</organism>
<dbReference type="SUPFAM" id="SSF46785">
    <property type="entry name" value="Winged helix' DNA-binding domain"/>
    <property type="match status" value="1"/>
</dbReference>
<reference evidence="2 3" key="1">
    <citation type="submission" date="2016-08" db="EMBL/GenBank/DDBJ databases">
        <title>Evolution of the type three secretion system and type three effector repertoires in Xanthomonas.</title>
        <authorList>
            <person name="Merda D."/>
            <person name="Briand M."/>
            <person name="Bosis E."/>
            <person name="Rousseau C."/>
            <person name="Portier P."/>
            <person name="Jacques M.-A."/>
            <person name="Fischer-Le Saux M."/>
        </authorList>
    </citation>
    <scope>NUCLEOTIDE SEQUENCE [LARGE SCALE GENOMIC DNA]</scope>
    <source>
        <strain evidence="2 3">CFBP 7409</strain>
    </source>
</reference>
<gene>
    <name evidence="2" type="ORF">XarbCFBP7409_07215</name>
</gene>
<evidence type="ECO:0000256" key="1">
    <source>
        <dbReference type="SAM" id="MobiDB-lite"/>
    </source>
</evidence>
<name>A0A2S7A496_9XANT</name>
<proteinExistence type="predicted"/>
<dbReference type="Proteomes" id="UP000238049">
    <property type="component" value="Unassembled WGS sequence"/>
</dbReference>
<protein>
    <submittedName>
        <fullName evidence="2">Uncharacterized protein</fullName>
    </submittedName>
</protein>
<evidence type="ECO:0000313" key="2">
    <source>
        <dbReference type="EMBL" id="PPU01469.1"/>
    </source>
</evidence>
<comment type="caution">
    <text evidence="2">The sequence shown here is derived from an EMBL/GenBank/DDBJ whole genome shotgun (WGS) entry which is preliminary data.</text>
</comment>
<dbReference type="RefSeq" id="WP_104563124.1">
    <property type="nucleotide sequence ID" value="NZ_MDSK01000017.1"/>
</dbReference>
<dbReference type="EMBL" id="MDSL01000011">
    <property type="protein sequence ID" value="PPU01469.1"/>
    <property type="molecule type" value="Genomic_DNA"/>
</dbReference>